<evidence type="ECO:0008006" key="3">
    <source>
        <dbReference type="Google" id="ProtNLM"/>
    </source>
</evidence>
<keyword evidence="1" id="KW-0472">Membrane</keyword>
<dbReference type="InterPro" id="IPR032820">
    <property type="entry name" value="ATPase_put"/>
</dbReference>
<sequence length="69" mass="7873">MKEKEKKLNLLLLGVGQMLTSMVIAGLILGFFVDWWFGTTPIFLFLFCVLGFVGGMLKVYKLLTHPEMF</sequence>
<evidence type="ECO:0000256" key="1">
    <source>
        <dbReference type="SAM" id="Phobius"/>
    </source>
</evidence>
<protein>
    <recommendedName>
        <fullName evidence="3">ATP synthase protein I</fullName>
    </recommendedName>
</protein>
<dbReference type="Pfam" id="PF09527">
    <property type="entry name" value="ATPase_gene1"/>
    <property type="match status" value="1"/>
</dbReference>
<feature type="transmembrane region" description="Helical" evidence="1">
    <location>
        <begin position="42"/>
        <end position="60"/>
    </location>
</feature>
<accession>A0A3B1A004</accession>
<name>A0A3B1A004_9ZZZZ</name>
<keyword evidence="1" id="KW-0812">Transmembrane</keyword>
<feature type="transmembrane region" description="Helical" evidence="1">
    <location>
        <begin position="12"/>
        <end position="36"/>
    </location>
</feature>
<dbReference type="AlphaFoldDB" id="A0A3B1A004"/>
<keyword evidence="1" id="KW-1133">Transmembrane helix</keyword>
<organism evidence="2">
    <name type="scientific">hydrothermal vent metagenome</name>
    <dbReference type="NCBI Taxonomy" id="652676"/>
    <lineage>
        <taxon>unclassified sequences</taxon>
        <taxon>metagenomes</taxon>
        <taxon>ecological metagenomes</taxon>
    </lineage>
</organism>
<gene>
    <name evidence="2" type="ORF">MNBD_GAMMA18-1840</name>
</gene>
<reference evidence="2" key="1">
    <citation type="submission" date="2018-06" db="EMBL/GenBank/DDBJ databases">
        <authorList>
            <person name="Zhirakovskaya E."/>
        </authorList>
    </citation>
    <scope>NUCLEOTIDE SEQUENCE</scope>
</reference>
<proteinExistence type="predicted"/>
<evidence type="ECO:0000313" key="2">
    <source>
        <dbReference type="EMBL" id="VAW87064.1"/>
    </source>
</evidence>
<dbReference type="EMBL" id="UOFP01000169">
    <property type="protein sequence ID" value="VAW87064.1"/>
    <property type="molecule type" value="Genomic_DNA"/>
</dbReference>